<evidence type="ECO:0000313" key="15">
    <source>
        <dbReference type="EMBL" id="PHT87628.1"/>
    </source>
</evidence>
<keyword evidence="10 12" id="KW-0472">Membrane</keyword>
<sequence length="670" mass="74953">MDYFCWFYFLFGILVSSNLGSSSDDKGPIGPVINVTKHISFHDFSSNNPRLNQDLTLLGSVIVSDGKKSIQIPDPEREGDDLKHLAGRAIYSSPIRFLDPRTETPASFETTFSFQFEVKSNSSNESTSDLGKSVGGSGLTFIIVPDELTVGRAGPWLGMLNDLCDDDYKTVAIEFDTRQNPEFGDPNDNHLGINLGSIVSTAAINASDVGVQLNDGSIHRVWISYDGRKRFMDIRLAPEEKGYPSKSVYSGLLDLSPYLNEYMFVGFSAATGNHTQIHNILSWNFTSISQASLRVPSTETCQNRIMLQNDTQSEIAHRKTPNSFFIFLAVVILLVVVLINLYFSSYKKDDDFDEAMTTLPEKKQRPRPPNKARRFTIAEVSIATRNFSELQILGSDEKSVTYKATMLNGCNVVVKRFLTQFFNTHGFEKRQFHKEIKAISKIRHPNLVPIRGWCYDNQETIVVYDFIPNGSLDKWLFGVGVLPWTRRFKVVKDLADSLAYLHSKQLAHKNVKSSSVFLDVSFRAVVGDFGFVLTSTGSTRFESMVSQTADVFEFGVAVLEVIAGRSRKSNPGERDLLDLAWAMHEVQQKETLVDRRMGAVVNLEQAIRALDIGLLCTLNENKGRPTMEEVVEFLNMEKPIPELPPGRPVCLFPYSSTTGLCSGYACTAFK</sequence>
<dbReference type="OrthoDB" id="4062651at2759"/>
<dbReference type="KEGG" id="cann:107862972"/>
<dbReference type="OMA" id="HNVLSWN"/>
<dbReference type="Gramene" id="PHT87628">
    <property type="protein sequence ID" value="PHT87628"/>
    <property type="gene ID" value="T459_09734"/>
</dbReference>
<evidence type="ECO:0000256" key="6">
    <source>
        <dbReference type="ARBA" id="ARBA00022734"/>
    </source>
</evidence>
<keyword evidence="5 13" id="KW-0732">Signal</keyword>
<comment type="similarity">
    <text evidence="3">In the C-terminal section; belongs to the protein kinase superfamily. Ser/Thr protein kinase family.</text>
</comment>
<dbReference type="InterPro" id="IPR001245">
    <property type="entry name" value="Ser-Thr/Tyr_kinase_cat_dom"/>
</dbReference>
<feature type="transmembrane region" description="Helical" evidence="12">
    <location>
        <begin position="324"/>
        <end position="343"/>
    </location>
</feature>
<dbReference type="InterPro" id="IPR001220">
    <property type="entry name" value="Legume_lectin_dom"/>
</dbReference>
<name>A0A1U8FYH5_CAPAN</name>
<evidence type="ECO:0000256" key="8">
    <source>
        <dbReference type="ARBA" id="ARBA00022840"/>
    </source>
</evidence>
<comment type="subcellular location">
    <subcellularLocation>
        <location evidence="1">Membrane</location>
        <topology evidence="1">Single-pass type I membrane protein</topology>
    </subcellularLocation>
</comment>
<evidence type="ECO:0000256" key="2">
    <source>
        <dbReference type="ARBA" id="ARBA00008536"/>
    </source>
</evidence>
<dbReference type="PANTHER" id="PTHR27007">
    <property type="match status" value="1"/>
</dbReference>
<reference evidence="15 16" key="2">
    <citation type="journal article" date="2017" name="Genome Biol.">
        <title>New reference genome sequences of hot pepper reveal the massive evolution of plant disease-resistance genes by retroduplication.</title>
        <authorList>
            <person name="Kim S."/>
            <person name="Park J."/>
            <person name="Yeom S.I."/>
            <person name="Kim Y.M."/>
            <person name="Seo E."/>
            <person name="Kim K.T."/>
            <person name="Kim M.S."/>
            <person name="Lee J.M."/>
            <person name="Cheong K."/>
            <person name="Shin H.S."/>
            <person name="Kim S.B."/>
            <person name="Han K."/>
            <person name="Lee J."/>
            <person name="Park M."/>
            <person name="Lee H.A."/>
            <person name="Lee H.Y."/>
            <person name="Lee Y."/>
            <person name="Oh S."/>
            <person name="Lee J.H."/>
            <person name="Choi E."/>
            <person name="Choi E."/>
            <person name="Lee S.E."/>
            <person name="Jeon J."/>
            <person name="Kim H."/>
            <person name="Choi G."/>
            <person name="Song H."/>
            <person name="Lee J."/>
            <person name="Lee S.C."/>
            <person name="Kwon J.K."/>
            <person name="Lee H.Y."/>
            <person name="Koo N."/>
            <person name="Hong Y."/>
            <person name="Kim R.W."/>
            <person name="Kang W.H."/>
            <person name="Huh J.H."/>
            <person name="Kang B.C."/>
            <person name="Yang T.J."/>
            <person name="Lee Y.H."/>
            <person name="Bennetzen J.L."/>
            <person name="Choi D."/>
        </authorList>
    </citation>
    <scope>NUCLEOTIDE SEQUENCE [LARGE SCALE GENOMIC DNA]</scope>
    <source>
        <strain evidence="16">cv. CM334</strain>
    </source>
</reference>
<dbReference type="EMBL" id="AYRZ02000003">
    <property type="protein sequence ID" value="PHT87628.1"/>
    <property type="molecule type" value="Genomic_DNA"/>
</dbReference>
<evidence type="ECO:0000256" key="10">
    <source>
        <dbReference type="ARBA" id="ARBA00023136"/>
    </source>
</evidence>
<keyword evidence="7" id="KW-0547">Nucleotide-binding</keyword>
<dbReference type="Pfam" id="PF00139">
    <property type="entry name" value="Lectin_legB"/>
    <property type="match status" value="1"/>
</dbReference>
<gene>
    <name evidence="15" type="ORF">T459_09734</name>
</gene>
<evidence type="ECO:0000313" key="16">
    <source>
        <dbReference type="Proteomes" id="UP000222542"/>
    </source>
</evidence>
<dbReference type="GO" id="GO:0004675">
    <property type="term" value="F:transmembrane receptor protein serine/threonine kinase activity"/>
    <property type="evidence" value="ECO:0000318"/>
    <property type="project" value="GO_Central"/>
</dbReference>
<evidence type="ECO:0000256" key="13">
    <source>
        <dbReference type="SAM" id="SignalP"/>
    </source>
</evidence>
<dbReference type="SUPFAM" id="SSF49899">
    <property type="entry name" value="Concanavalin A-like lectins/glucanases"/>
    <property type="match status" value="1"/>
</dbReference>
<comment type="similarity">
    <text evidence="2">In the N-terminal section; belongs to the leguminous lectin family.</text>
</comment>
<feature type="domain" description="Protein kinase" evidence="14">
    <location>
        <begin position="387"/>
        <end position="634"/>
    </location>
</feature>
<dbReference type="PROSITE" id="PS50011">
    <property type="entry name" value="PROTEIN_KINASE_DOM"/>
    <property type="match status" value="1"/>
</dbReference>
<protein>
    <recommendedName>
        <fullName evidence="14">Protein kinase domain-containing protein</fullName>
    </recommendedName>
</protein>
<dbReference type="InterPro" id="IPR011009">
    <property type="entry name" value="Kinase-like_dom_sf"/>
</dbReference>
<dbReference type="AlphaFoldDB" id="A0A1U8FYH5"/>
<keyword evidence="9 12" id="KW-1133">Transmembrane helix</keyword>
<dbReference type="InterPro" id="IPR050528">
    <property type="entry name" value="L-type_Lectin-RKs"/>
</dbReference>
<dbReference type="CDD" id="cd06899">
    <property type="entry name" value="lectin_legume_LecRK_Arcelin_ConA"/>
    <property type="match status" value="1"/>
</dbReference>
<dbReference type="InterPro" id="IPR013320">
    <property type="entry name" value="ConA-like_dom_sf"/>
</dbReference>
<dbReference type="GO" id="GO:0005524">
    <property type="term" value="F:ATP binding"/>
    <property type="evidence" value="ECO:0007669"/>
    <property type="project" value="UniProtKB-KW"/>
</dbReference>
<dbReference type="Proteomes" id="UP000222542">
    <property type="component" value="Unassembled WGS sequence"/>
</dbReference>
<evidence type="ECO:0000256" key="4">
    <source>
        <dbReference type="ARBA" id="ARBA00022692"/>
    </source>
</evidence>
<feature type="chain" id="PRO_5030035579" description="Protein kinase domain-containing protein" evidence="13">
    <location>
        <begin position="21"/>
        <end position="670"/>
    </location>
</feature>
<dbReference type="InterPro" id="IPR000719">
    <property type="entry name" value="Prot_kinase_dom"/>
</dbReference>
<evidence type="ECO:0000256" key="3">
    <source>
        <dbReference type="ARBA" id="ARBA00010217"/>
    </source>
</evidence>
<keyword evidence="11" id="KW-0675">Receptor</keyword>
<feature type="signal peptide" evidence="13">
    <location>
        <begin position="1"/>
        <end position="20"/>
    </location>
</feature>
<dbReference type="Pfam" id="PF07714">
    <property type="entry name" value="PK_Tyr_Ser-Thr"/>
    <property type="match status" value="1"/>
</dbReference>
<keyword evidence="6" id="KW-0430">Lectin</keyword>
<dbReference type="GO" id="GO:0005886">
    <property type="term" value="C:plasma membrane"/>
    <property type="evidence" value="ECO:0000318"/>
    <property type="project" value="GO_Central"/>
</dbReference>
<evidence type="ECO:0000256" key="11">
    <source>
        <dbReference type="ARBA" id="ARBA00023170"/>
    </source>
</evidence>
<reference evidence="15 16" key="1">
    <citation type="journal article" date="2014" name="Nat. Genet.">
        <title>Genome sequence of the hot pepper provides insights into the evolution of pungency in Capsicum species.</title>
        <authorList>
            <person name="Kim S."/>
            <person name="Park M."/>
            <person name="Yeom S.I."/>
            <person name="Kim Y.M."/>
            <person name="Lee J.M."/>
            <person name="Lee H.A."/>
            <person name="Seo E."/>
            <person name="Choi J."/>
            <person name="Cheong K."/>
            <person name="Kim K.T."/>
            <person name="Jung K."/>
            <person name="Lee G.W."/>
            <person name="Oh S.K."/>
            <person name="Bae C."/>
            <person name="Kim S.B."/>
            <person name="Lee H.Y."/>
            <person name="Kim S.Y."/>
            <person name="Kim M.S."/>
            <person name="Kang B.C."/>
            <person name="Jo Y.D."/>
            <person name="Yang H.B."/>
            <person name="Jeong H.J."/>
            <person name="Kang W.H."/>
            <person name="Kwon J.K."/>
            <person name="Shin C."/>
            <person name="Lim J.Y."/>
            <person name="Park J.H."/>
            <person name="Huh J.H."/>
            <person name="Kim J.S."/>
            <person name="Kim B.D."/>
            <person name="Cohen O."/>
            <person name="Paran I."/>
            <person name="Suh M.C."/>
            <person name="Lee S.B."/>
            <person name="Kim Y.K."/>
            <person name="Shin Y."/>
            <person name="Noh S.J."/>
            <person name="Park J."/>
            <person name="Seo Y.S."/>
            <person name="Kwon S.Y."/>
            <person name="Kim H.A."/>
            <person name="Park J.M."/>
            <person name="Kim H.J."/>
            <person name="Choi S.B."/>
            <person name="Bosland P.W."/>
            <person name="Reeves G."/>
            <person name="Jo S.H."/>
            <person name="Lee B.W."/>
            <person name="Cho H.T."/>
            <person name="Choi H.S."/>
            <person name="Lee M.S."/>
            <person name="Yu Y."/>
            <person name="Do Choi Y."/>
            <person name="Park B.S."/>
            <person name="van Deynze A."/>
            <person name="Ashrafi H."/>
            <person name="Hill T."/>
            <person name="Kim W.T."/>
            <person name="Pai H.S."/>
            <person name="Ahn H.K."/>
            <person name="Yeam I."/>
            <person name="Giovannoni J.J."/>
            <person name="Rose J.K."/>
            <person name="Sorensen I."/>
            <person name="Lee S.J."/>
            <person name="Kim R.W."/>
            <person name="Choi I.Y."/>
            <person name="Choi B.S."/>
            <person name="Lim J.S."/>
            <person name="Lee Y.H."/>
            <person name="Choi D."/>
        </authorList>
    </citation>
    <scope>NUCLEOTIDE SEQUENCE [LARGE SCALE GENOMIC DNA]</scope>
    <source>
        <strain evidence="16">cv. CM334</strain>
    </source>
</reference>
<dbReference type="Gene3D" id="1.10.510.10">
    <property type="entry name" value="Transferase(Phosphotransferase) domain 1"/>
    <property type="match status" value="1"/>
</dbReference>
<dbReference type="Gene3D" id="3.30.200.20">
    <property type="entry name" value="Phosphorylase Kinase, domain 1"/>
    <property type="match status" value="1"/>
</dbReference>
<evidence type="ECO:0000256" key="7">
    <source>
        <dbReference type="ARBA" id="ARBA00022741"/>
    </source>
</evidence>
<organism evidence="15 16">
    <name type="scientific">Capsicum annuum</name>
    <name type="common">Capsicum pepper</name>
    <dbReference type="NCBI Taxonomy" id="4072"/>
    <lineage>
        <taxon>Eukaryota</taxon>
        <taxon>Viridiplantae</taxon>
        <taxon>Streptophyta</taxon>
        <taxon>Embryophyta</taxon>
        <taxon>Tracheophyta</taxon>
        <taxon>Spermatophyta</taxon>
        <taxon>Magnoliopsida</taxon>
        <taxon>eudicotyledons</taxon>
        <taxon>Gunneridae</taxon>
        <taxon>Pentapetalae</taxon>
        <taxon>asterids</taxon>
        <taxon>lamiids</taxon>
        <taxon>Solanales</taxon>
        <taxon>Solanaceae</taxon>
        <taxon>Solanoideae</taxon>
        <taxon>Capsiceae</taxon>
        <taxon>Capsicum</taxon>
    </lineage>
</organism>
<keyword evidence="16" id="KW-1185">Reference proteome</keyword>
<evidence type="ECO:0000259" key="14">
    <source>
        <dbReference type="PROSITE" id="PS50011"/>
    </source>
</evidence>
<dbReference type="SUPFAM" id="SSF56112">
    <property type="entry name" value="Protein kinase-like (PK-like)"/>
    <property type="match status" value="1"/>
</dbReference>
<keyword evidence="8" id="KW-0067">ATP-binding</keyword>
<dbReference type="GO" id="GO:0042742">
    <property type="term" value="P:defense response to bacterium"/>
    <property type="evidence" value="ECO:0000318"/>
    <property type="project" value="GO_Central"/>
</dbReference>
<dbReference type="GO" id="GO:0002229">
    <property type="term" value="P:defense response to oomycetes"/>
    <property type="evidence" value="ECO:0000318"/>
    <property type="project" value="GO_Central"/>
</dbReference>
<keyword evidence="4 12" id="KW-0812">Transmembrane</keyword>
<dbReference type="GO" id="GO:0030246">
    <property type="term" value="F:carbohydrate binding"/>
    <property type="evidence" value="ECO:0007669"/>
    <property type="project" value="UniProtKB-KW"/>
</dbReference>
<evidence type="ECO:0000256" key="12">
    <source>
        <dbReference type="SAM" id="Phobius"/>
    </source>
</evidence>
<comment type="caution">
    <text evidence="15">The sequence shown here is derived from an EMBL/GenBank/DDBJ whole genome shotgun (WGS) entry which is preliminary data.</text>
</comment>
<proteinExistence type="inferred from homology"/>
<evidence type="ECO:0000256" key="9">
    <source>
        <dbReference type="ARBA" id="ARBA00022989"/>
    </source>
</evidence>
<accession>A0A1U8FYH5</accession>
<dbReference type="Gene3D" id="2.60.120.200">
    <property type="match status" value="1"/>
</dbReference>
<evidence type="ECO:0000256" key="5">
    <source>
        <dbReference type="ARBA" id="ARBA00022729"/>
    </source>
</evidence>
<dbReference type="SMR" id="A0A1U8FYH5"/>
<evidence type="ECO:0000256" key="1">
    <source>
        <dbReference type="ARBA" id="ARBA00004479"/>
    </source>
</evidence>